<evidence type="ECO:0000313" key="2">
    <source>
        <dbReference type="EMBL" id="TPP56777.1"/>
    </source>
</evidence>
<proteinExistence type="predicted"/>
<evidence type="ECO:0000313" key="3">
    <source>
        <dbReference type="Proteomes" id="UP000316759"/>
    </source>
</evidence>
<comment type="caution">
    <text evidence="2">The sequence shown here is derived from an EMBL/GenBank/DDBJ whole genome shotgun (WGS) entry which is preliminary data.</text>
</comment>
<dbReference type="OrthoDB" id="6281988at2759"/>
<dbReference type="AlphaFoldDB" id="A0A504YG46"/>
<organism evidence="2 3">
    <name type="scientific">Fasciola gigantica</name>
    <name type="common">Giant liver fluke</name>
    <dbReference type="NCBI Taxonomy" id="46835"/>
    <lineage>
        <taxon>Eukaryota</taxon>
        <taxon>Metazoa</taxon>
        <taxon>Spiralia</taxon>
        <taxon>Lophotrochozoa</taxon>
        <taxon>Platyhelminthes</taxon>
        <taxon>Trematoda</taxon>
        <taxon>Digenea</taxon>
        <taxon>Plagiorchiida</taxon>
        <taxon>Echinostomata</taxon>
        <taxon>Echinostomatoidea</taxon>
        <taxon>Fasciolidae</taxon>
        <taxon>Fasciola</taxon>
    </lineage>
</organism>
<evidence type="ECO:0000256" key="1">
    <source>
        <dbReference type="SAM" id="MobiDB-lite"/>
    </source>
</evidence>
<keyword evidence="3" id="KW-1185">Reference proteome</keyword>
<dbReference type="EMBL" id="SUNJ01014082">
    <property type="protein sequence ID" value="TPP56777.1"/>
    <property type="molecule type" value="Genomic_DNA"/>
</dbReference>
<name>A0A504YG46_FASGI</name>
<reference evidence="2 3" key="1">
    <citation type="submission" date="2019-04" db="EMBL/GenBank/DDBJ databases">
        <title>Annotation for the trematode Fasciola gigantica.</title>
        <authorList>
            <person name="Choi Y.-J."/>
        </authorList>
    </citation>
    <scope>NUCLEOTIDE SEQUENCE [LARGE SCALE GENOMIC DNA]</scope>
    <source>
        <strain evidence="2">Uganda_cow_1</strain>
    </source>
</reference>
<sequence length="319" mass="35867">MFPMKSRITCDARDMVASTDLQSHQARESMIERRKRNSRRKFSVADIGTPILDELQRATSRLSWIMHTSVIATSVKKQASSVLYQFARRKRSQVENPVIDVTTCSSQSTDSPNCMSPSMDAVNRHNKCRSLSVTVYDKASPTVPPGQSYSLTSSPFVDRVFKLTSPHSDYPSESHSEQTSCYCSNASVHKPCLSLELPGNEDEDDEEDEEEEEEGAKKVRTKRLSCSHVKFSDELNTVSRFGAESPGLGSAILDMPRFSLPVINHLQAQEEIILGLPGANDIQKYHDLEERTGFTPDLMMQYESIRDICKMKGIPDEYN</sequence>
<feature type="region of interest" description="Disordered" evidence="1">
    <location>
        <begin position="194"/>
        <end position="219"/>
    </location>
</feature>
<gene>
    <name evidence="2" type="ORF">FGIG_07297</name>
</gene>
<dbReference type="Proteomes" id="UP000316759">
    <property type="component" value="Unassembled WGS sequence"/>
</dbReference>
<protein>
    <submittedName>
        <fullName evidence="2">Uncharacterized protein</fullName>
    </submittedName>
</protein>
<feature type="compositionally biased region" description="Acidic residues" evidence="1">
    <location>
        <begin position="199"/>
        <end position="214"/>
    </location>
</feature>
<accession>A0A504YG46</accession>